<sequence length="106" mass="12267">MLDRVSGKQANLERRQEDDRTRLEAERVRHELKVDTERIRWERVMQDQLSALRTEVRNQDQQLEYLRTISGYMRHIAALEGLIRAAGIQIPALVIPTPPPQIGPAS</sequence>
<evidence type="ECO:0000256" key="1">
    <source>
        <dbReference type="SAM" id="MobiDB-lite"/>
    </source>
</evidence>
<dbReference type="Proteomes" id="UP000613160">
    <property type="component" value="Unassembled WGS sequence"/>
</dbReference>
<dbReference type="EMBL" id="BMJJ01000009">
    <property type="protein sequence ID" value="GGD28612.1"/>
    <property type="molecule type" value="Genomic_DNA"/>
</dbReference>
<evidence type="ECO:0000313" key="3">
    <source>
        <dbReference type="Proteomes" id="UP000613160"/>
    </source>
</evidence>
<protein>
    <submittedName>
        <fullName evidence="2">Uncharacterized protein</fullName>
    </submittedName>
</protein>
<reference evidence="2" key="1">
    <citation type="journal article" date="2014" name="Int. J. Syst. Evol. Microbiol.">
        <title>Complete genome sequence of Corynebacterium casei LMG S-19264T (=DSM 44701T), isolated from a smear-ripened cheese.</title>
        <authorList>
            <consortium name="US DOE Joint Genome Institute (JGI-PGF)"/>
            <person name="Walter F."/>
            <person name="Albersmeier A."/>
            <person name="Kalinowski J."/>
            <person name="Ruckert C."/>
        </authorList>
    </citation>
    <scope>NUCLEOTIDE SEQUENCE</scope>
    <source>
        <strain evidence="2">CGMCC 1.15493</strain>
    </source>
</reference>
<feature type="region of interest" description="Disordered" evidence="1">
    <location>
        <begin position="1"/>
        <end position="22"/>
    </location>
</feature>
<comment type="caution">
    <text evidence="2">The sequence shown here is derived from an EMBL/GenBank/DDBJ whole genome shotgun (WGS) entry which is preliminary data.</text>
</comment>
<keyword evidence="3" id="KW-1185">Reference proteome</keyword>
<organism evidence="2 3">
    <name type="scientific">Aureimonas glaciei</name>
    <dbReference type="NCBI Taxonomy" id="1776957"/>
    <lineage>
        <taxon>Bacteria</taxon>
        <taxon>Pseudomonadati</taxon>
        <taxon>Pseudomonadota</taxon>
        <taxon>Alphaproteobacteria</taxon>
        <taxon>Hyphomicrobiales</taxon>
        <taxon>Aurantimonadaceae</taxon>
        <taxon>Aureimonas</taxon>
    </lineage>
</organism>
<evidence type="ECO:0000313" key="2">
    <source>
        <dbReference type="EMBL" id="GGD28612.1"/>
    </source>
</evidence>
<proteinExistence type="predicted"/>
<dbReference type="RefSeq" id="WP_188853090.1">
    <property type="nucleotide sequence ID" value="NZ_BMJJ01000009.1"/>
</dbReference>
<name>A0A916Y305_9HYPH</name>
<accession>A0A916Y305</accession>
<reference evidence="2" key="2">
    <citation type="submission" date="2020-09" db="EMBL/GenBank/DDBJ databases">
        <authorList>
            <person name="Sun Q."/>
            <person name="Zhou Y."/>
        </authorList>
    </citation>
    <scope>NUCLEOTIDE SEQUENCE</scope>
    <source>
        <strain evidence="2">CGMCC 1.15493</strain>
    </source>
</reference>
<dbReference type="AlphaFoldDB" id="A0A916Y305"/>
<gene>
    <name evidence="2" type="ORF">GCM10011335_34760</name>
</gene>